<protein>
    <recommendedName>
        <fullName evidence="3">Phosphoserine phosphatase</fullName>
    </recommendedName>
</protein>
<dbReference type="STRING" id="1391654.AKJ09_02588"/>
<dbReference type="OrthoDB" id="820330at2"/>
<proteinExistence type="predicted"/>
<dbReference type="Proteomes" id="UP000064967">
    <property type="component" value="Chromosome"/>
</dbReference>
<dbReference type="KEGG" id="llu:AKJ09_02588"/>
<dbReference type="SUPFAM" id="SSF56784">
    <property type="entry name" value="HAD-like"/>
    <property type="match status" value="1"/>
</dbReference>
<keyword evidence="2" id="KW-1185">Reference proteome</keyword>
<dbReference type="Pfam" id="PF00702">
    <property type="entry name" value="Hydrolase"/>
    <property type="match status" value="1"/>
</dbReference>
<dbReference type="Gene3D" id="3.40.50.1000">
    <property type="entry name" value="HAD superfamily/HAD-like"/>
    <property type="match status" value="1"/>
</dbReference>
<gene>
    <name evidence="1" type="ORF">AKJ09_02588</name>
</gene>
<sequence length="249" mass="27426">MATAFNRLPASEQHALYSRIVARCKAVTGEPAPVVVFDLDGTLMDNRPRTAAILQELAGELARESHTAAETLAATRADELAYLLVDSLQRLGLEHPEIITRAELYWRERFFSDHYLKHDVAIAGAVDFARACYDAGAVLVYFTGRDLPLMGLGSFQSLRDLGFPIGVVGTELVCKPDAKIPDEAFKREEGPRLRRVGHVVAAFDNEPGNCNAFVEICPEADVVFVDTQHLPGAPPLDKRVHIVGDFRMK</sequence>
<dbReference type="RefSeq" id="WP_146647293.1">
    <property type="nucleotide sequence ID" value="NZ_CP012333.1"/>
</dbReference>
<evidence type="ECO:0000313" key="1">
    <source>
        <dbReference type="EMBL" id="AKU95924.1"/>
    </source>
</evidence>
<dbReference type="InterPro" id="IPR036412">
    <property type="entry name" value="HAD-like_sf"/>
</dbReference>
<evidence type="ECO:0000313" key="2">
    <source>
        <dbReference type="Proteomes" id="UP000064967"/>
    </source>
</evidence>
<dbReference type="AlphaFoldDB" id="A0A0K1PS21"/>
<name>A0A0K1PS21_9BACT</name>
<reference evidence="1 2" key="1">
    <citation type="submission" date="2015-08" db="EMBL/GenBank/DDBJ databases">
        <authorList>
            <person name="Babu N.S."/>
            <person name="Beckwith C.J."/>
            <person name="Beseler K.G."/>
            <person name="Brison A."/>
            <person name="Carone J.V."/>
            <person name="Caskin T.P."/>
            <person name="Diamond M."/>
            <person name="Durham M.E."/>
            <person name="Foxe J.M."/>
            <person name="Go M."/>
            <person name="Henderson B.A."/>
            <person name="Jones I.B."/>
            <person name="McGettigan J.A."/>
            <person name="Micheletti S.J."/>
            <person name="Nasrallah M.E."/>
            <person name="Ortiz D."/>
            <person name="Piller C.R."/>
            <person name="Privatt S.R."/>
            <person name="Schneider S.L."/>
            <person name="Sharp S."/>
            <person name="Smith T.C."/>
            <person name="Stanton J.D."/>
            <person name="Ullery H.E."/>
            <person name="Wilson R.J."/>
            <person name="Serrano M.G."/>
            <person name="Buck G."/>
            <person name="Lee V."/>
            <person name="Wang Y."/>
            <person name="Carvalho R."/>
            <person name="Voegtly L."/>
            <person name="Shi R."/>
            <person name="Duckworth R."/>
            <person name="Johnson A."/>
            <person name="Loviza R."/>
            <person name="Walstead R."/>
            <person name="Shah Z."/>
            <person name="Kiflezghi M."/>
            <person name="Wade K."/>
            <person name="Ball S.L."/>
            <person name="Bradley K.W."/>
            <person name="Asai D.J."/>
            <person name="Bowman C.A."/>
            <person name="Russell D.A."/>
            <person name="Pope W.H."/>
            <person name="Jacobs-Sera D."/>
            <person name="Hendrix R.W."/>
            <person name="Hatfull G.F."/>
        </authorList>
    </citation>
    <scope>NUCLEOTIDE SEQUENCE [LARGE SCALE GENOMIC DNA]</scope>
    <source>
        <strain evidence="1 2">DSM 27648</strain>
    </source>
</reference>
<accession>A0A0K1PS21</accession>
<organism evidence="1 2">
    <name type="scientific">Labilithrix luteola</name>
    <dbReference type="NCBI Taxonomy" id="1391654"/>
    <lineage>
        <taxon>Bacteria</taxon>
        <taxon>Pseudomonadati</taxon>
        <taxon>Myxococcota</taxon>
        <taxon>Polyangia</taxon>
        <taxon>Polyangiales</taxon>
        <taxon>Labilitrichaceae</taxon>
        <taxon>Labilithrix</taxon>
    </lineage>
</organism>
<dbReference type="InterPro" id="IPR023214">
    <property type="entry name" value="HAD_sf"/>
</dbReference>
<dbReference type="EMBL" id="CP012333">
    <property type="protein sequence ID" value="AKU95924.1"/>
    <property type="molecule type" value="Genomic_DNA"/>
</dbReference>
<evidence type="ECO:0008006" key="3">
    <source>
        <dbReference type="Google" id="ProtNLM"/>
    </source>
</evidence>